<sequence length="334" mass="34750">MKDATATATAQPVKPSAKPAGGRSGSGRSGSGRSKAGREAEKTRSRSPFLRPSILVGGGIVLLFVLLAVFAGPLSAITGNDPYAEHPETLGDTSAPVGFGGGISASHWFGVTPLRGVDLFSIVAYGARISLGIGLFSSIISLVIGVTLGLVAGYFPGLIDSLISRTMDVFFGFPFLIFAIALSAVVPTSFPRPLLLTLVLGFFGWPGIARLVRGQTLTLSQRNFAVASRVMGASPAHVLWHQILPNLMPLLIVNVTLSIPGRIGAEAGLSFLGVGMNPPTPSWGRSISDAVQWALVDPAYLLFPGGALFLLTFGFNLLGDGLSDAIDPRKGVRA</sequence>
<keyword evidence="6 7" id="KW-0472">Membrane</keyword>
<dbReference type="AlphaFoldDB" id="A0A5N5RGF1"/>
<keyword evidence="2 7" id="KW-0813">Transport</keyword>
<evidence type="ECO:0000256" key="1">
    <source>
        <dbReference type="ARBA" id="ARBA00004651"/>
    </source>
</evidence>
<protein>
    <submittedName>
        <fullName evidence="10">ABC transporter permease</fullName>
    </submittedName>
</protein>
<gene>
    <name evidence="10" type="ORF">EHS19_07690</name>
</gene>
<evidence type="ECO:0000256" key="4">
    <source>
        <dbReference type="ARBA" id="ARBA00022692"/>
    </source>
</evidence>
<evidence type="ECO:0000256" key="7">
    <source>
        <dbReference type="RuleBase" id="RU363032"/>
    </source>
</evidence>
<feature type="transmembrane region" description="Helical" evidence="7">
    <location>
        <begin position="129"/>
        <end position="155"/>
    </location>
</feature>
<dbReference type="PANTHER" id="PTHR43386">
    <property type="entry name" value="OLIGOPEPTIDE TRANSPORT SYSTEM PERMEASE PROTEIN APPC"/>
    <property type="match status" value="1"/>
</dbReference>
<dbReference type="InterPro" id="IPR050366">
    <property type="entry name" value="BP-dependent_transpt_permease"/>
</dbReference>
<feature type="transmembrane region" description="Helical" evidence="7">
    <location>
        <begin position="299"/>
        <end position="319"/>
    </location>
</feature>
<evidence type="ECO:0000259" key="9">
    <source>
        <dbReference type="PROSITE" id="PS50928"/>
    </source>
</evidence>
<dbReference type="SUPFAM" id="SSF161098">
    <property type="entry name" value="MetI-like"/>
    <property type="match status" value="1"/>
</dbReference>
<dbReference type="PANTHER" id="PTHR43386:SF1">
    <property type="entry name" value="D,D-DIPEPTIDE TRANSPORT SYSTEM PERMEASE PROTEIN DDPC-RELATED"/>
    <property type="match status" value="1"/>
</dbReference>
<feature type="domain" description="ABC transmembrane type-1" evidence="9">
    <location>
        <begin position="127"/>
        <end position="319"/>
    </location>
</feature>
<dbReference type="Proteomes" id="UP000326336">
    <property type="component" value="Unassembled WGS sequence"/>
</dbReference>
<feature type="transmembrane region" description="Helical" evidence="7">
    <location>
        <begin position="194"/>
        <end position="212"/>
    </location>
</feature>
<evidence type="ECO:0000313" key="11">
    <source>
        <dbReference type="Proteomes" id="UP000326336"/>
    </source>
</evidence>
<dbReference type="RefSeq" id="WP_151917181.1">
    <property type="nucleotide sequence ID" value="NZ_RQSP01000027.1"/>
</dbReference>
<keyword evidence="5 7" id="KW-1133">Transmembrane helix</keyword>
<proteinExistence type="inferred from homology"/>
<keyword evidence="4 7" id="KW-0812">Transmembrane</keyword>
<keyword evidence="11" id="KW-1185">Reference proteome</keyword>
<dbReference type="EMBL" id="RQSP01000027">
    <property type="protein sequence ID" value="KAB5606364.1"/>
    <property type="molecule type" value="Genomic_DNA"/>
</dbReference>
<evidence type="ECO:0000256" key="5">
    <source>
        <dbReference type="ARBA" id="ARBA00022989"/>
    </source>
</evidence>
<keyword evidence="3" id="KW-1003">Cell membrane</keyword>
<comment type="caution">
    <text evidence="10">The sequence shown here is derived from an EMBL/GenBank/DDBJ whole genome shotgun (WGS) entry which is preliminary data.</text>
</comment>
<dbReference type="GO" id="GO:0005886">
    <property type="term" value="C:plasma membrane"/>
    <property type="evidence" value="ECO:0007669"/>
    <property type="project" value="UniProtKB-SubCell"/>
</dbReference>
<feature type="transmembrane region" description="Helical" evidence="7">
    <location>
        <begin position="54"/>
        <end position="77"/>
    </location>
</feature>
<dbReference type="OrthoDB" id="9812701at2"/>
<dbReference type="InterPro" id="IPR035906">
    <property type="entry name" value="MetI-like_sf"/>
</dbReference>
<feature type="transmembrane region" description="Helical" evidence="7">
    <location>
        <begin position="167"/>
        <end position="188"/>
    </location>
</feature>
<feature type="region of interest" description="Disordered" evidence="8">
    <location>
        <begin position="1"/>
        <end position="45"/>
    </location>
</feature>
<evidence type="ECO:0000313" key="10">
    <source>
        <dbReference type="EMBL" id="KAB5606364.1"/>
    </source>
</evidence>
<comment type="subcellular location">
    <subcellularLocation>
        <location evidence="1 7">Cell membrane</location>
        <topology evidence="1 7">Multi-pass membrane protein</topology>
    </subcellularLocation>
</comment>
<evidence type="ECO:0000256" key="8">
    <source>
        <dbReference type="SAM" id="MobiDB-lite"/>
    </source>
</evidence>
<comment type="similarity">
    <text evidence="7">Belongs to the binding-protein-dependent transport system permease family.</text>
</comment>
<evidence type="ECO:0000256" key="2">
    <source>
        <dbReference type="ARBA" id="ARBA00022448"/>
    </source>
</evidence>
<evidence type="ECO:0000256" key="3">
    <source>
        <dbReference type="ARBA" id="ARBA00022475"/>
    </source>
</evidence>
<dbReference type="Gene3D" id="1.10.3720.10">
    <property type="entry name" value="MetI-like"/>
    <property type="match status" value="1"/>
</dbReference>
<name>A0A5N5RGF1_9BIFI</name>
<organism evidence="10 11">
    <name type="scientific">Bifidobacterium jacchi</name>
    <dbReference type="NCBI Taxonomy" id="2490545"/>
    <lineage>
        <taxon>Bacteria</taxon>
        <taxon>Bacillati</taxon>
        <taxon>Actinomycetota</taxon>
        <taxon>Actinomycetes</taxon>
        <taxon>Bifidobacteriales</taxon>
        <taxon>Bifidobacteriaceae</taxon>
        <taxon>Bifidobacterium</taxon>
    </lineage>
</organism>
<dbReference type="InterPro" id="IPR000515">
    <property type="entry name" value="MetI-like"/>
</dbReference>
<dbReference type="GO" id="GO:0055085">
    <property type="term" value="P:transmembrane transport"/>
    <property type="evidence" value="ECO:0007669"/>
    <property type="project" value="InterPro"/>
</dbReference>
<dbReference type="CDD" id="cd06261">
    <property type="entry name" value="TM_PBP2"/>
    <property type="match status" value="1"/>
</dbReference>
<evidence type="ECO:0000256" key="6">
    <source>
        <dbReference type="ARBA" id="ARBA00023136"/>
    </source>
</evidence>
<accession>A0A5N5RGF1</accession>
<feature type="compositionally biased region" description="Polar residues" evidence="8">
    <location>
        <begin position="1"/>
        <end position="10"/>
    </location>
</feature>
<reference evidence="10 11" key="1">
    <citation type="journal article" date="2019" name="Int. J. Syst. Evol. Microbiol.">
        <title>Bifidobacterium jacchi sp. nov., isolated from the faeces of a baby common marmoset (Callithrix jacchus).</title>
        <authorList>
            <person name="Modesto M."/>
            <person name="Watanabe K."/>
            <person name="Arita M."/>
            <person name="Satti M."/>
            <person name="Oki K."/>
            <person name="Sciavilla P."/>
            <person name="Patavino C."/>
            <person name="Camma C."/>
            <person name="Michelini S."/>
            <person name="Sgorbati B."/>
            <person name="Mattarelli P."/>
        </authorList>
    </citation>
    <scope>NUCLEOTIDE SEQUENCE [LARGE SCALE GENOMIC DNA]</scope>
    <source>
        <strain evidence="10 11">MRM 9.3</strain>
    </source>
</reference>
<dbReference type="PROSITE" id="PS50928">
    <property type="entry name" value="ABC_TM1"/>
    <property type="match status" value="1"/>
</dbReference>
<dbReference type="Pfam" id="PF00528">
    <property type="entry name" value="BPD_transp_1"/>
    <property type="match status" value="1"/>
</dbReference>